<dbReference type="InterPro" id="IPR014131">
    <property type="entry name" value="Chlamydia_phage_Vp3"/>
</dbReference>
<feature type="region of interest" description="Disordered" evidence="1">
    <location>
        <begin position="131"/>
        <end position="152"/>
    </location>
</feature>
<evidence type="ECO:0000256" key="1">
    <source>
        <dbReference type="SAM" id="MobiDB-lite"/>
    </source>
</evidence>
<name>A0AAU8B1F6_9VIRU</name>
<dbReference type="Pfam" id="PF09675">
    <property type="entry name" value="Chlamy_scaf"/>
    <property type="match status" value="1"/>
</dbReference>
<evidence type="ECO:0000313" key="2">
    <source>
        <dbReference type="EMBL" id="XCD05506.1"/>
    </source>
</evidence>
<sequence>MFQTLYNRRKTRKDINPLDPDEPDQTRQEFAQDADINFLISRYNETGAFYDALSLRGKEPRLPLFEDFSDLPDFGDAQQFISDSRERFMALPAKIREKFDNDPALLLAWISDPANKDEAVKLGLISGVQGTVSPATAAPAEPKAKTEPDEGK</sequence>
<reference evidence="2" key="1">
    <citation type="submission" date="2024-03" db="EMBL/GenBank/DDBJ databases">
        <title>Diverse circular DNA viruses in blood, oral, and fecal samples of captive lemurs.</title>
        <authorList>
            <person name="Paietta E.N."/>
            <person name="Kraberger S."/>
            <person name="Lund M.C."/>
            <person name="Custer J.M."/>
            <person name="Vargas K.M."/>
            <person name="Ehmke E.E."/>
            <person name="Yoder A.D."/>
            <person name="Varsani A."/>
        </authorList>
    </citation>
    <scope>NUCLEOTIDE SEQUENCE</scope>
    <source>
        <strain evidence="2">Duke_24FS_95</strain>
    </source>
</reference>
<proteinExistence type="predicted"/>
<accession>A0AAU8B1F6</accession>
<protein>
    <submittedName>
        <fullName evidence="2">Internal scaffolding protein</fullName>
    </submittedName>
</protein>
<feature type="compositionally biased region" description="Basic and acidic residues" evidence="1">
    <location>
        <begin position="142"/>
        <end position="152"/>
    </location>
</feature>
<organism evidence="2">
    <name type="scientific">Dulem virus 141</name>
    <dbReference type="NCBI Taxonomy" id="3145618"/>
    <lineage>
        <taxon>Viruses</taxon>
        <taxon>Monodnaviria</taxon>
        <taxon>Sangervirae</taxon>
        <taxon>Phixviricota</taxon>
        <taxon>Malgrandaviricetes</taxon>
        <taxon>Petitvirales</taxon>
        <taxon>Microviridae</taxon>
        <taxon>Microvirus</taxon>
    </lineage>
</organism>
<dbReference type="EMBL" id="PP511568">
    <property type="protein sequence ID" value="XCD05506.1"/>
    <property type="molecule type" value="Genomic_DNA"/>
</dbReference>